<dbReference type="Gene3D" id="1.10.10.10">
    <property type="entry name" value="Winged helix-like DNA-binding domain superfamily/Winged helix DNA-binding domain"/>
    <property type="match status" value="1"/>
</dbReference>
<proteinExistence type="inferred from homology"/>
<gene>
    <name evidence="6" type="ORF">CLV89_1144</name>
    <name evidence="7" type="ORF">R1T40_21550</name>
</gene>
<dbReference type="InterPro" id="IPR005119">
    <property type="entry name" value="LysR_subst-bd"/>
</dbReference>
<evidence type="ECO:0000313" key="9">
    <source>
        <dbReference type="Proteomes" id="UP001302666"/>
    </source>
</evidence>
<keyword evidence="7" id="KW-0614">Plasmid</keyword>
<comment type="similarity">
    <text evidence="1">Belongs to the LysR transcriptional regulatory family.</text>
</comment>
<name>A0A2T1AAG4_TRISK</name>
<dbReference type="AlphaFoldDB" id="A0A2T1AAG4"/>
<evidence type="ECO:0000313" key="7">
    <source>
        <dbReference type="EMBL" id="WOI35525.1"/>
    </source>
</evidence>
<keyword evidence="2" id="KW-0805">Transcription regulation</keyword>
<protein>
    <submittedName>
        <fullName evidence="6">DNA-binding transcriptional LysR family regulator</fullName>
    </submittedName>
    <submittedName>
        <fullName evidence="7">LysR substrate-binding domain-containing protein</fullName>
    </submittedName>
</protein>
<keyword evidence="3 6" id="KW-0238">DNA-binding</keyword>
<dbReference type="InterPro" id="IPR050950">
    <property type="entry name" value="HTH-type_LysR_regulators"/>
</dbReference>
<organism evidence="6 8">
    <name type="scientific">Tritonibacter scottomollicae</name>
    <name type="common">Epibacterium scottomollicae</name>
    <dbReference type="NCBI Taxonomy" id="483013"/>
    <lineage>
        <taxon>Bacteria</taxon>
        <taxon>Pseudomonadati</taxon>
        <taxon>Pseudomonadota</taxon>
        <taxon>Alphaproteobacteria</taxon>
        <taxon>Rhodobacterales</taxon>
        <taxon>Paracoccaceae</taxon>
        <taxon>Tritonibacter</taxon>
    </lineage>
</organism>
<dbReference type="PANTHER" id="PTHR30419:SF8">
    <property type="entry name" value="NITROGEN ASSIMILATION TRANSCRIPTIONAL ACTIVATOR-RELATED"/>
    <property type="match status" value="1"/>
</dbReference>
<sequence>MLKIETLRAYVTVARSGNLSDAAEVLGRTPSALSMMLKQLEAHLDEPLFETDRKNRLTALGAFVLEQAEREVQHFDTTVRAIEGYARAVYGRVRIATVPSVAGTIIPQVFSRYINDFGEVDVEVRDMDSSSIRHELSRNRIDIGIATKGKHDAGLHSELLLSDEFGVICAPDHPLAQQDGPVSWAELAEHRLIANSLSAGIEAAAARDLHAQALLTAQNLTSIFGMLRAKIGVTLLPEMAISAAAVGELVFRPLADATARREIHLLRKADSSISPAARFLEECIKETVATLQVGSEAALDAARLSDAP</sequence>
<dbReference type="Pfam" id="PF03466">
    <property type="entry name" value="LysR_substrate"/>
    <property type="match status" value="1"/>
</dbReference>
<dbReference type="PROSITE" id="PS50931">
    <property type="entry name" value="HTH_LYSR"/>
    <property type="match status" value="1"/>
</dbReference>
<geneLocation type="plasmid" evidence="7 9">
    <name>unnamed4</name>
</geneLocation>
<keyword evidence="4" id="KW-0804">Transcription</keyword>
<dbReference type="RefSeq" id="WP_106164978.1">
    <property type="nucleotide sequence ID" value="NZ_CP136707.1"/>
</dbReference>
<dbReference type="Pfam" id="PF00126">
    <property type="entry name" value="HTH_1"/>
    <property type="match status" value="1"/>
</dbReference>
<evidence type="ECO:0000256" key="1">
    <source>
        <dbReference type="ARBA" id="ARBA00009437"/>
    </source>
</evidence>
<dbReference type="Proteomes" id="UP001302666">
    <property type="component" value="Plasmid unnamed4"/>
</dbReference>
<accession>A0A2T1AAG4</accession>
<evidence type="ECO:0000313" key="6">
    <source>
        <dbReference type="EMBL" id="PRZ45554.1"/>
    </source>
</evidence>
<dbReference type="EMBL" id="CP136707">
    <property type="protein sequence ID" value="WOI35525.1"/>
    <property type="molecule type" value="Genomic_DNA"/>
</dbReference>
<keyword evidence="9" id="KW-1185">Reference proteome</keyword>
<reference evidence="7 9" key="2">
    <citation type="submission" date="2023-10" db="EMBL/GenBank/DDBJ databases">
        <title>Eight complete genome sequences of bacteria isolated from laboratory stock of Giant Kelp gametophytes.</title>
        <authorList>
            <person name="Tolentino B."/>
            <person name="Nuzhdin S."/>
        </authorList>
    </citation>
    <scope>NUCLEOTIDE SEQUENCE [LARGE SCALE GENOMIC DNA]</scope>
    <source>
        <strain evidence="7 9">LC.270.F.C4</strain>
        <plasmid evidence="7 9">unnamed4</plasmid>
    </source>
</reference>
<dbReference type="CDD" id="cd08440">
    <property type="entry name" value="PBP2_LTTR_like_4"/>
    <property type="match status" value="1"/>
</dbReference>
<feature type="domain" description="HTH lysR-type" evidence="5">
    <location>
        <begin position="2"/>
        <end position="58"/>
    </location>
</feature>
<dbReference type="PANTHER" id="PTHR30419">
    <property type="entry name" value="HTH-TYPE TRANSCRIPTIONAL REGULATOR YBHD"/>
    <property type="match status" value="1"/>
</dbReference>
<dbReference type="SUPFAM" id="SSF53850">
    <property type="entry name" value="Periplasmic binding protein-like II"/>
    <property type="match status" value="1"/>
</dbReference>
<dbReference type="OrthoDB" id="3252676at2"/>
<dbReference type="SUPFAM" id="SSF46785">
    <property type="entry name" value="Winged helix' DNA-binding domain"/>
    <property type="match status" value="1"/>
</dbReference>
<dbReference type="InterPro" id="IPR036388">
    <property type="entry name" value="WH-like_DNA-bd_sf"/>
</dbReference>
<dbReference type="GO" id="GO:0005829">
    <property type="term" value="C:cytosol"/>
    <property type="evidence" value="ECO:0007669"/>
    <property type="project" value="TreeGrafter"/>
</dbReference>
<dbReference type="Proteomes" id="UP000237718">
    <property type="component" value="Unassembled WGS sequence"/>
</dbReference>
<reference evidence="6 8" key="1">
    <citation type="submission" date="2018-03" db="EMBL/GenBank/DDBJ databases">
        <title>Genomic Encyclopedia of Archaeal and Bacterial Type Strains, Phase II (KMG-II): from individual species to whole genera.</title>
        <authorList>
            <person name="Goeker M."/>
        </authorList>
    </citation>
    <scope>NUCLEOTIDE SEQUENCE [LARGE SCALE GENOMIC DNA]</scope>
    <source>
        <strain evidence="6 8">DSM 25328</strain>
    </source>
</reference>
<dbReference type="InterPro" id="IPR000847">
    <property type="entry name" value="LysR_HTH_N"/>
</dbReference>
<evidence type="ECO:0000256" key="4">
    <source>
        <dbReference type="ARBA" id="ARBA00023163"/>
    </source>
</evidence>
<dbReference type="Gene3D" id="3.40.190.290">
    <property type="match status" value="1"/>
</dbReference>
<dbReference type="GO" id="GO:0003677">
    <property type="term" value="F:DNA binding"/>
    <property type="evidence" value="ECO:0007669"/>
    <property type="project" value="UniProtKB-KW"/>
</dbReference>
<evidence type="ECO:0000259" key="5">
    <source>
        <dbReference type="PROSITE" id="PS50931"/>
    </source>
</evidence>
<evidence type="ECO:0000256" key="3">
    <source>
        <dbReference type="ARBA" id="ARBA00023125"/>
    </source>
</evidence>
<evidence type="ECO:0000256" key="2">
    <source>
        <dbReference type="ARBA" id="ARBA00023015"/>
    </source>
</evidence>
<dbReference type="EMBL" id="PVUF01000014">
    <property type="protein sequence ID" value="PRZ45554.1"/>
    <property type="molecule type" value="Genomic_DNA"/>
</dbReference>
<evidence type="ECO:0000313" key="8">
    <source>
        <dbReference type="Proteomes" id="UP000237718"/>
    </source>
</evidence>
<dbReference type="GO" id="GO:0003700">
    <property type="term" value="F:DNA-binding transcription factor activity"/>
    <property type="evidence" value="ECO:0007669"/>
    <property type="project" value="InterPro"/>
</dbReference>
<dbReference type="InterPro" id="IPR036390">
    <property type="entry name" value="WH_DNA-bd_sf"/>
</dbReference>